<evidence type="ECO:0000256" key="1">
    <source>
        <dbReference type="SAM" id="Phobius"/>
    </source>
</evidence>
<organism evidence="2 3">
    <name type="scientific">Funneliformis caledonium</name>
    <dbReference type="NCBI Taxonomy" id="1117310"/>
    <lineage>
        <taxon>Eukaryota</taxon>
        <taxon>Fungi</taxon>
        <taxon>Fungi incertae sedis</taxon>
        <taxon>Mucoromycota</taxon>
        <taxon>Glomeromycotina</taxon>
        <taxon>Glomeromycetes</taxon>
        <taxon>Glomerales</taxon>
        <taxon>Glomeraceae</taxon>
        <taxon>Funneliformis</taxon>
    </lineage>
</organism>
<dbReference type="EMBL" id="CAJVPQ010000521">
    <property type="protein sequence ID" value="CAG8489074.1"/>
    <property type="molecule type" value="Genomic_DNA"/>
</dbReference>
<reference evidence="2" key="1">
    <citation type="submission" date="2021-06" db="EMBL/GenBank/DDBJ databases">
        <authorList>
            <person name="Kallberg Y."/>
            <person name="Tangrot J."/>
            <person name="Rosling A."/>
        </authorList>
    </citation>
    <scope>NUCLEOTIDE SEQUENCE</scope>
    <source>
        <strain evidence="2">UK204</strain>
    </source>
</reference>
<keyword evidence="1" id="KW-0812">Transmembrane</keyword>
<keyword evidence="1" id="KW-0472">Membrane</keyword>
<name>A0A9N8ZEY2_9GLOM</name>
<feature type="transmembrane region" description="Helical" evidence="1">
    <location>
        <begin position="43"/>
        <end position="64"/>
    </location>
</feature>
<dbReference type="AlphaFoldDB" id="A0A9N8ZEY2"/>
<dbReference type="Proteomes" id="UP000789570">
    <property type="component" value="Unassembled WGS sequence"/>
</dbReference>
<protein>
    <submittedName>
        <fullName evidence="2">12453_t:CDS:1</fullName>
    </submittedName>
</protein>
<evidence type="ECO:0000313" key="2">
    <source>
        <dbReference type="EMBL" id="CAG8489074.1"/>
    </source>
</evidence>
<accession>A0A9N8ZEY2</accession>
<keyword evidence="1" id="KW-1133">Transmembrane helix</keyword>
<proteinExistence type="predicted"/>
<keyword evidence="3" id="KW-1185">Reference proteome</keyword>
<sequence length="117" mass="13407">MDNSTMSYVISNVISPFELELDWTSPLVPKSNSPLLGIGQGPIPTLTITILIFLLFILIIWELGNTASPFTKRKLKKNYQDKKFSKNNFYEKKKDPNFRTINSYNIQAADEQKHSNP</sequence>
<evidence type="ECO:0000313" key="3">
    <source>
        <dbReference type="Proteomes" id="UP000789570"/>
    </source>
</evidence>
<gene>
    <name evidence="2" type="ORF">FCALED_LOCUS3114</name>
</gene>
<comment type="caution">
    <text evidence="2">The sequence shown here is derived from an EMBL/GenBank/DDBJ whole genome shotgun (WGS) entry which is preliminary data.</text>
</comment>